<sequence>MLVVSNEVPEQYQSVYVDSISGSTTAQMVYSTGAANLFRFGRKKWSLSVDAEFDQIPPISMLGTEYVTFPSFPLDDTIMDHYSVVAVYSNTIIKVDKGEGERAGFCSMAFLREDLFRTVYQLAIVTPLKEMTSVYIVAVVRMENKGQVIVTSGTNDIIFPDSCQDVEGTNWAGCYFHLDSPELGEFYTVEISTTTSSIVPFGAYLYAAGGQKNNVMCFQLGIAASSREHLVSRATVGDNLVEEQSGNTLTSLKLLPY</sequence>
<feature type="domain" description="IgGFc-binding protein N-terminal" evidence="1">
    <location>
        <begin position="48"/>
        <end position="99"/>
    </location>
</feature>
<dbReference type="Proteomes" id="UP000762676">
    <property type="component" value="Unassembled WGS sequence"/>
</dbReference>
<dbReference type="AlphaFoldDB" id="A0AAV4EMM0"/>
<protein>
    <recommendedName>
        <fullName evidence="1">IgGFc-binding protein N-terminal domain-containing protein</fullName>
    </recommendedName>
</protein>
<evidence type="ECO:0000313" key="2">
    <source>
        <dbReference type="EMBL" id="GFR61869.1"/>
    </source>
</evidence>
<dbReference type="EMBL" id="BMAT01010856">
    <property type="protein sequence ID" value="GFR61869.1"/>
    <property type="molecule type" value="Genomic_DNA"/>
</dbReference>
<dbReference type="Pfam" id="PF17517">
    <property type="entry name" value="IgGFc_binding"/>
    <property type="match status" value="1"/>
</dbReference>
<gene>
    <name evidence="2" type="ORF">ElyMa_005442400</name>
</gene>
<comment type="caution">
    <text evidence="2">The sequence shown here is derived from an EMBL/GenBank/DDBJ whole genome shotgun (WGS) entry which is preliminary data.</text>
</comment>
<proteinExistence type="predicted"/>
<accession>A0AAV4EMM0</accession>
<organism evidence="2 3">
    <name type="scientific">Elysia marginata</name>
    <dbReference type="NCBI Taxonomy" id="1093978"/>
    <lineage>
        <taxon>Eukaryota</taxon>
        <taxon>Metazoa</taxon>
        <taxon>Spiralia</taxon>
        <taxon>Lophotrochozoa</taxon>
        <taxon>Mollusca</taxon>
        <taxon>Gastropoda</taxon>
        <taxon>Heterobranchia</taxon>
        <taxon>Euthyneura</taxon>
        <taxon>Panpulmonata</taxon>
        <taxon>Sacoglossa</taxon>
        <taxon>Placobranchoidea</taxon>
        <taxon>Plakobranchidae</taxon>
        <taxon>Elysia</taxon>
    </lineage>
</organism>
<reference evidence="2 3" key="1">
    <citation type="journal article" date="2021" name="Elife">
        <title>Chloroplast acquisition without the gene transfer in kleptoplastic sea slugs, Plakobranchus ocellatus.</title>
        <authorList>
            <person name="Maeda T."/>
            <person name="Takahashi S."/>
            <person name="Yoshida T."/>
            <person name="Shimamura S."/>
            <person name="Takaki Y."/>
            <person name="Nagai Y."/>
            <person name="Toyoda A."/>
            <person name="Suzuki Y."/>
            <person name="Arimoto A."/>
            <person name="Ishii H."/>
            <person name="Satoh N."/>
            <person name="Nishiyama T."/>
            <person name="Hasebe M."/>
            <person name="Maruyama T."/>
            <person name="Minagawa J."/>
            <person name="Obokata J."/>
            <person name="Shigenobu S."/>
        </authorList>
    </citation>
    <scope>NUCLEOTIDE SEQUENCE [LARGE SCALE GENOMIC DNA]</scope>
</reference>
<dbReference type="InterPro" id="IPR035234">
    <property type="entry name" value="IgGFc-bd_N"/>
</dbReference>
<evidence type="ECO:0000259" key="1">
    <source>
        <dbReference type="Pfam" id="PF17517"/>
    </source>
</evidence>
<name>A0AAV4EMM0_9GAST</name>
<evidence type="ECO:0000313" key="3">
    <source>
        <dbReference type="Proteomes" id="UP000762676"/>
    </source>
</evidence>
<keyword evidence="3" id="KW-1185">Reference proteome</keyword>